<feature type="domain" description="HTH merR-type" evidence="3">
    <location>
        <begin position="6"/>
        <end position="75"/>
    </location>
</feature>
<dbReference type="PROSITE" id="PS50937">
    <property type="entry name" value="HTH_MERR_2"/>
    <property type="match status" value="1"/>
</dbReference>
<dbReference type="RefSeq" id="WP_258345237.1">
    <property type="nucleotide sequence ID" value="NZ_BAAAYK010000038.1"/>
</dbReference>
<evidence type="ECO:0000313" key="4">
    <source>
        <dbReference type="EMBL" id="GAA3363696.1"/>
    </source>
</evidence>
<reference evidence="5" key="1">
    <citation type="journal article" date="2019" name="Int. J. Syst. Evol. Microbiol.">
        <title>The Global Catalogue of Microorganisms (GCM) 10K type strain sequencing project: providing services to taxonomists for standard genome sequencing and annotation.</title>
        <authorList>
            <consortium name="The Broad Institute Genomics Platform"/>
            <consortium name="The Broad Institute Genome Sequencing Center for Infectious Disease"/>
            <person name="Wu L."/>
            <person name="Ma J."/>
        </authorList>
    </citation>
    <scope>NUCLEOTIDE SEQUENCE [LARGE SCALE GENOMIC DNA]</scope>
    <source>
        <strain evidence="5">JCM 9687</strain>
    </source>
</reference>
<organism evidence="4 5">
    <name type="scientific">Saccharopolyspora gregorii</name>
    <dbReference type="NCBI Taxonomy" id="33914"/>
    <lineage>
        <taxon>Bacteria</taxon>
        <taxon>Bacillati</taxon>
        <taxon>Actinomycetota</taxon>
        <taxon>Actinomycetes</taxon>
        <taxon>Pseudonocardiales</taxon>
        <taxon>Pseudonocardiaceae</taxon>
        <taxon>Saccharopolyspora</taxon>
    </lineage>
</organism>
<keyword evidence="2" id="KW-0175">Coiled coil</keyword>
<evidence type="ECO:0000256" key="1">
    <source>
        <dbReference type="ARBA" id="ARBA00023125"/>
    </source>
</evidence>
<evidence type="ECO:0000256" key="2">
    <source>
        <dbReference type="SAM" id="Coils"/>
    </source>
</evidence>
<dbReference type="InterPro" id="IPR009061">
    <property type="entry name" value="DNA-bd_dom_put_sf"/>
</dbReference>
<dbReference type="Pfam" id="PF13411">
    <property type="entry name" value="MerR_1"/>
    <property type="match status" value="1"/>
</dbReference>
<comment type="caution">
    <text evidence="4">The sequence shown here is derived from an EMBL/GenBank/DDBJ whole genome shotgun (WGS) entry which is preliminary data.</text>
</comment>
<accession>A0ABP6RZ12</accession>
<gene>
    <name evidence="4" type="ORF">GCM10020366_56620</name>
</gene>
<evidence type="ECO:0000313" key="5">
    <source>
        <dbReference type="Proteomes" id="UP001500483"/>
    </source>
</evidence>
<protein>
    <submittedName>
        <fullName evidence="4">MerR family transcriptional regulator</fullName>
    </submittedName>
</protein>
<proteinExistence type="predicted"/>
<dbReference type="SMART" id="SM00422">
    <property type="entry name" value="HTH_MERR"/>
    <property type="match status" value="1"/>
</dbReference>
<dbReference type="Gene3D" id="1.10.1660.10">
    <property type="match status" value="1"/>
</dbReference>
<dbReference type="EMBL" id="BAAAYK010000038">
    <property type="protein sequence ID" value="GAA3363696.1"/>
    <property type="molecule type" value="Genomic_DNA"/>
</dbReference>
<dbReference type="PANTHER" id="PTHR30204:SF93">
    <property type="entry name" value="HTH MERR-TYPE DOMAIN-CONTAINING PROTEIN"/>
    <property type="match status" value="1"/>
</dbReference>
<sequence length="314" mass="35459">MDDAQRYTIGELSRRTGLSVKTIRFYSDSGVVPPTDRTHAGYRLYDVESIAQLELVRTLRELGAGLDEVRRVLAAETTVRRLAEAQLDLLEDQLRLLRTRRAVLRAVVRLDGPTEGVQLMHKLATMSEAERNRIIDEFWDGTIGGLDVDAEFAAWMRSAKPALPDDPSTEQVEAWIELAELVSDDDFRRAVRALWEQQAAQRAAGEQSPPVQKQEHAARWWALFDAIREAQEAGHAPDSARGREIGERGAALWAEQRGAPDDAAGRAELAAEFGKPYDERMSRYWELLAIINEWPPHPTTERQTRWLAEAVRAL</sequence>
<dbReference type="CDD" id="cd00592">
    <property type="entry name" value="HTH_MerR-like"/>
    <property type="match status" value="1"/>
</dbReference>
<feature type="coiled-coil region" evidence="2">
    <location>
        <begin position="80"/>
        <end position="107"/>
    </location>
</feature>
<keyword evidence="1" id="KW-0238">DNA-binding</keyword>
<dbReference type="InterPro" id="IPR000551">
    <property type="entry name" value="MerR-type_HTH_dom"/>
</dbReference>
<evidence type="ECO:0000259" key="3">
    <source>
        <dbReference type="PROSITE" id="PS50937"/>
    </source>
</evidence>
<dbReference type="SUPFAM" id="SSF46955">
    <property type="entry name" value="Putative DNA-binding domain"/>
    <property type="match status" value="1"/>
</dbReference>
<keyword evidence="5" id="KW-1185">Reference proteome</keyword>
<dbReference type="InterPro" id="IPR047057">
    <property type="entry name" value="MerR_fam"/>
</dbReference>
<name>A0ABP6RZ12_9PSEU</name>
<dbReference type="PANTHER" id="PTHR30204">
    <property type="entry name" value="REDOX-CYCLING DRUG-SENSING TRANSCRIPTIONAL ACTIVATOR SOXR"/>
    <property type="match status" value="1"/>
</dbReference>
<dbReference type="Proteomes" id="UP001500483">
    <property type="component" value="Unassembled WGS sequence"/>
</dbReference>
<dbReference type="PRINTS" id="PR00040">
    <property type="entry name" value="HTHMERR"/>
</dbReference>